<name>A0ABQ6QVX7_9BACT</name>
<protein>
    <recommendedName>
        <fullName evidence="5">DUF11 domain-containing protein</fullName>
    </recommendedName>
</protein>
<evidence type="ECO:0000256" key="2">
    <source>
        <dbReference type="ARBA" id="ARBA00022737"/>
    </source>
</evidence>
<sequence length="922" mass="94883">MSHAWSHLEARRFTPQRLLRGMAVASFALVLCLSGAAQAGATARAAPSQRAASRLEDPEIPLALREAVQRSRYRIREQELATLPNGYRCSNPAQAFDATFTGAGLDLTPRGPSAGSLPWRMSLRGYGYGEQMQPVAAARLVVRDNRIEYLRGPLTEWYVNERQGLEQGFTLAAPPAGPPSGEPLVLRLGVTGALRAVLEDDGEKVVFVDAGGERVWSYSKLAAFDARGRQLPARMRLARDEVRLEVDDRGAAYPVTIDPLIVTEQAKLTASDAEAGDFFGIAVALSGDTAVVGAPGSNTAPFLDGGAAYVFVRSGITWSEQAKLTASDAETGGAFGFSVALSGDTVVVGDPNRDNSAGAAYVFVRSGTTWSEQAKLTASDLEVGDQLGFSVALSGDTTVVSAFRDDTATGVNVGAAYVFVRSGTIWNEQAKLTASDAAEFDEFGYAVAISGDTALVSTLGADTAAGLNTGAAYVFVRSGTTWSEQAKLTASDATEDDQFGRSVALSGDTALVGAFAADTAAGVNSGAAYVFVRSGTMWSGQAKLTASDAAAGDVFGSGVALSGDTAVVGAYGDDTAAGVNAGAAYVFVRSGTTWSEQAKLTASDAAEGDQLGSAVALSGDTVVVGAALDDTAAGTNAGSAYVYVLGSSADLQLSKQASPAPGVRTGQHVTYTLTLTNNGPAPATNVVITDTLPDSTRFVSCNANQGGVCGGAGNNRIIRFTSLAPSTTATITLVARVACEVTDGTIIINSATAASDTPDANPANNSATVQSRVFNPAPVVTSSVATSMLWPPNGKLIKVGLMGSASDTCPGVSFKVRVFSDENDSYSSPDARDIALGTLRLRAERSAQGDGRVYLVVIKATDSGGKVGISVQTVVVPKNLSPARICSVNHQAAAARRYALSHNGAPPPGYFPMGAPGVDPGM</sequence>
<keyword evidence="2" id="KW-0677">Repeat</keyword>
<keyword evidence="7" id="KW-1185">Reference proteome</keyword>
<dbReference type="InterPro" id="IPR001434">
    <property type="entry name" value="OmcB-like_DUF11"/>
</dbReference>
<dbReference type="SMART" id="SM00191">
    <property type="entry name" value="Int_alpha"/>
    <property type="match status" value="6"/>
</dbReference>
<dbReference type="InterPro" id="IPR028994">
    <property type="entry name" value="Integrin_alpha_N"/>
</dbReference>
<evidence type="ECO:0000256" key="3">
    <source>
        <dbReference type="ARBA" id="ARBA00023180"/>
    </source>
</evidence>
<evidence type="ECO:0000313" key="6">
    <source>
        <dbReference type="EMBL" id="GMU08192.1"/>
    </source>
</evidence>
<dbReference type="NCBIfam" id="TIGR01451">
    <property type="entry name" value="B_ant_repeat"/>
    <property type="match status" value="1"/>
</dbReference>
<dbReference type="Pfam" id="PF14312">
    <property type="entry name" value="FG-GAP_2"/>
    <property type="match status" value="7"/>
</dbReference>
<dbReference type="Gene3D" id="2.130.10.130">
    <property type="entry name" value="Integrin alpha, N-terminal"/>
    <property type="match status" value="2"/>
</dbReference>
<feature type="chain" id="PRO_5046457931" description="DUF11 domain-containing protein" evidence="4">
    <location>
        <begin position="40"/>
        <end position="922"/>
    </location>
</feature>
<dbReference type="EMBL" id="BTTX01000004">
    <property type="protein sequence ID" value="GMU08192.1"/>
    <property type="molecule type" value="Genomic_DNA"/>
</dbReference>
<dbReference type="InterPro" id="IPR013783">
    <property type="entry name" value="Ig-like_fold"/>
</dbReference>
<evidence type="ECO:0000256" key="4">
    <source>
        <dbReference type="SAM" id="SignalP"/>
    </source>
</evidence>
<dbReference type="InterPro" id="IPR013519">
    <property type="entry name" value="Int_alpha_beta-p"/>
</dbReference>
<comment type="caution">
    <text evidence="6">The sequence shown here is derived from an EMBL/GenBank/DDBJ whole genome shotgun (WGS) entry which is preliminary data.</text>
</comment>
<dbReference type="SUPFAM" id="SSF69318">
    <property type="entry name" value="Integrin alpha N-terminal domain"/>
    <property type="match status" value="1"/>
</dbReference>
<evidence type="ECO:0000313" key="7">
    <source>
        <dbReference type="Proteomes" id="UP001342631"/>
    </source>
</evidence>
<dbReference type="Gene3D" id="2.60.40.10">
    <property type="entry name" value="Immunoglobulins"/>
    <property type="match status" value="1"/>
</dbReference>
<organism evidence="6 7">
    <name type="scientific">Corallococcus caeni</name>
    <dbReference type="NCBI Taxonomy" id="3082388"/>
    <lineage>
        <taxon>Bacteria</taxon>
        <taxon>Pseudomonadati</taxon>
        <taxon>Myxococcota</taxon>
        <taxon>Myxococcia</taxon>
        <taxon>Myxococcales</taxon>
        <taxon>Cystobacterineae</taxon>
        <taxon>Myxococcaceae</taxon>
        <taxon>Corallococcus</taxon>
    </lineage>
</organism>
<reference evidence="6 7" key="1">
    <citation type="journal article" date="2024" name="Arch. Microbiol.">
        <title>Corallococcus caeni sp. nov., a novel myxobacterium isolated from activated sludge.</title>
        <authorList>
            <person name="Tomita S."/>
            <person name="Nakai R."/>
            <person name="Kuroda K."/>
            <person name="Kurashita H."/>
            <person name="Hatamoto M."/>
            <person name="Yamaguchi T."/>
            <person name="Narihiro T."/>
        </authorList>
    </citation>
    <scope>NUCLEOTIDE SEQUENCE [LARGE SCALE GENOMIC DNA]</scope>
    <source>
        <strain evidence="6 7">NO1</strain>
    </source>
</reference>
<dbReference type="InterPro" id="IPR013517">
    <property type="entry name" value="FG-GAP"/>
</dbReference>
<dbReference type="Pfam" id="PF01345">
    <property type="entry name" value="DUF11"/>
    <property type="match status" value="1"/>
</dbReference>
<feature type="domain" description="DUF11" evidence="5">
    <location>
        <begin position="650"/>
        <end position="770"/>
    </location>
</feature>
<dbReference type="PANTHER" id="PTHR36220">
    <property type="entry name" value="UNNAMED PRODUCT"/>
    <property type="match status" value="1"/>
</dbReference>
<proteinExistence type="predicted"/>
<accession>A0ABQ6QVX7</accession>
<keyword evidence="3" id="KW-0325">Glycoprotein</keyword>
<gene>
    <name evidence="6" type="ORF">ASNO1_44450</name>
</gene>
<feature type="signal peptide" evidence="4">
    <location>
        <begin position="1"/>
        <end position="39"/>
    </location>
</feature>
<evidence type="ECO:0000259" key="5">
    <source>
        <dbReference type="Pfam" id="PF01345"/>
    </source>
</evidence>
<keyword evidence="1 4" id="KW-0732">Signal</keyword>
<dbReference type="InterPro" id="IPR047589">
    <property type="entry name" value="DUF11_rpt"/>
</dbReference>
<dbReference type="PANTHER" id="PTHR36220:SF1">
    <property type="entry name" value="GAMMA TUBULIN COMPLEX COMPONENT C-TERMINAL DOMAIN-CONTAINING PROTEIN"/>
    <property type="match status" value="1"/>
</dbReference>
<dbReference type="Proteomes" id="UP001342631">
    <property type="component" value="Unassembled WGS sequence"/>
</dbReference>
<evidence type="ECO:0000256" key="1">
    <source>
        <dbReference type="ARBA" id="ARBA00022729"/>
    </source>
</evidence>